<evidence type="ECO:0000259" key="3">
    <source>
        <dbReference type="Pfam" id="PF05368"/>
    </source>
</evidence>
<dbReference type="SUPFAM" id="SSF51735">
    <property type="entry name" value="NAD(P)-binding Rossmann-fold domains"/>
    <property type="match status" value="1"/>
</dbReference>
<name>A0A2P7ZUP0_9PEZI</name>
<dbReference type="InterPro" id="IPR036291">
    <property type="entry name" value="NAD(P)-bd_dom_sf"/>
</dbReference>
<dbReference type="PANTHER" id="PTHR47706">
    <property type="entry name" value="NMRA-LIKE FAMILY PROTEIN"/>
    <property type="match status" value="1"/>
</dbReference>
<accession>A0A2P7ZUP0</accession>
<protein>
    <submittedName>
        <fullName evidence="4">Methionine adenosyltransferase 2 subunit beta</fullName>
    </submittedName>
</protein>
<dbReference type="InterPro" id="IPR008030">
    <property type="entry name" value="NmrA-like"/>
</dbReference>
<evidence type="ECO:0000256" key="1">
    <source>
        <dbReference type="ARBA" id="ARBA00022857"/>
    </source>
</evidence>
<keyword evidence="1" id="KW-0521">NADP</keyword>
<dbReference type="GO" id="GO:0016491">
    <property type="term" value="F:oxidoreductase activity"/>
    <property type="evidence" value="ECO:0007669"/>
    <property type="project" value="UniProtKB-KW"/>
</dbReference>
<dbReference type="InterPro" id="IPR051609">
    <property type="entry name" value="NmrA/Isoflavone_reductase-like"/>
</dbReference>
<dbReference type="AlphaFoldDB" id="A0A2P7ZUP0"/>
<dbReference type="EMBL" id="NHZQ01000121">
    <property type="protein sequence ID" value="PSK51935.1"/>
    <property type="molecule type" value="Genomic_DNA"/>
</dbReference>
<dbReference type="OrthoDB" id="10000533at2759"/>
<comment type="caution">
    <text evidence="4">The sequence shown here is derived from an EMBL/GenBank/DDBJ whole genome shotgun (WGS) entry which is preliminary data.</text>
</comment>
<dbReference type="Pfam" id="PF05368">
    <property type="entry name" value="NmrA"/>
    <property type="match status" value="1"/>
</dbReference>
<keyword evidence="5" id="KW-1185">Reference proteome</keyword>
<keyword evidence="4" id="KW-0808">Transferase</keyword>
<organism evidence="4 5">
    <name type="scientific">Elsinoe australis</name>
    <dbReference type="NCBI Taxonomy" id="40998"/>
    <lineage>
        <taxon>Eukaryota</taxon>
        <taxon>Fungi</taxon>
        <taxon>Dikarya</taxon>
        <taxon>Ascomycota</taxon>
        <taxon>Pezizomycotina</taxon>
        <taxon>Dothideomycetes</taxon>
        <taxon>Dothideomycetidae</taxon>
        <taxon>Myriangiales</taxon>
        <taxon>Elsinoaceae</taxon>
        <taxon>Elsinoe</taxon>
    </lineage>
</organism>
<feature type="domain" description="NmrA-like" evidence="3">
    <location>
        <begin position="3"/>
        <end position="276"/>
    </location>
</feature>
<evidence type="ECO:0000256" key="2">
    <source>
        <dbReference type="ARBA" id="ARBA00023002"/>
    </source>
</evidence>
<proteinExistence type="predicted"/>
<dbReference type="Gene3D" id="3.40.50.720">
    <property type="entry name" value="NAD(P)-binding Rossmann-like Domain"/>
    <property type="match status" value="1"/>
</dbReference>
<dbReference type="GO" id="GO:0016740">
    <property type="term" value="F:transferase activity"/>
    <property type="evidence" value="ECO:0007669"/>
    <property type="project" value="UniProtKB-KW"/>
</dbReference>
<reference evidence="4 5" key="1">
    <citation type="submission" date="2017-05" db="EMBL/GenBank/DDBJ databases">
        <title>Draft genome sequence of Elsinoe australis.</title>
        <authorList>
            <person name="Cheng Q."/>
        </authorList>
    </citation>
    <scope>NUCLEOTIDE SEQUENCE [LARGE SCALE GENOMIC DNA]</scope>
    <source>
        <strain evidence="4 5">NL1</strain>
    </source>
</reference>
<gene>
    <name evidence="4" type="ORF">B9Z65_3202</name>
</gene>
<keyword evidence="2" id="KW-0560">Oxidoreductase</keyword>
<evidence type="ECO:0000313" key="5">
    <source>
        <dbReference type="Proteomes" id="UP000243723"/>
    </source>
</evidence>
<evidence type="ECO:0000313" key="4">
    <source>
        <dbReference type="EMBL" id="PSK51935.1"/>
    </source>
</evidence>
<dbReference type="PANTHER" id="PTHR47706:SF2">
    <property type="entry name" value="ISOFLAVONE REDUCTASE FAMILY PROTEIN (AFU_ORTHOLOGUE AFUA_2G05290)"/>
    <property type="match status" value="1"/>
</dbReference>
<dbReference type="Proteomes" id="UP000243723">
    <property type="component" value="Unassembled WGS sequence"/>
</dbReference>
<dbReference type="Gene3D" id="3.90.25.10">
    <property type="entry name" value="UDP-galactose 4-epimerase, domain 1"/>
    <property type="match status" value="1"/>
</dbReference>
<sequence length="324" mass="34960">MVKVALASATGGFGRAVLRVFLNTPHGHELVVLSRNANPALSAAGVDVRAVDYASIESLTAALSGVHTILSFIGGEDASVMETSQLSLLEAAKAAGVKRFAPSEYATSTNEGIDGYIFKERVWDAVKASDLECTKFSCGVFLNILGTGTPKDPSAGSEFKTGEEEALGGLRPWDFIMNKKAGTADVPGDGNAKLALTDTADVGRFVLAALDLEKWPEELGMTGDSKSFNELIALVESAQQRRFLVKYNSLEEMQDQIKQDEATRFYNQVRIQIAKGNFMVPNSLNKAFPSINPITAEQYVEKWWGGVTDLGEPQWRAATLFNPG</sequence>